<evidence type="ECO:0000259" key="9">
    <source>
        <dbReference type="PROSITE" id="PS51192"/>
    </source>
</evidence>
<dbReference type="InterPro" id="IPR014014">
    <property type="entry name" value="RNA_helicase_DEAD_Q_motif"/>
</dbReference>
<feature type="compositionally biased region" description="Basic and acidic residues" evidence="8">
    <location>
        <begin position="440"/>
        <end position="462"/>
    </location>
</feature>
<protein>
    <submittedName>
        <fullName evidence="12">DEAD/DEAH box helicase</fullName>
        <ecNumber evidence="12">3.6.4.-</ecNumber>
    </submittedName>
</protein>
<feature type="short sequence motif" description="Q motif" evidence="6">
    <location>
        <begin position="1"/>
        <end position="29"/>
    </location>
</feature>
<dbReference type="RefSeq" id="WP_377303765.1">
    <property type="nucleotide sequence ID" value="NZ_CP180191.1"/>
</dbReference>
<dbReference type="SMART" id="SM00490">
    <property type="entry name" value="HELICc"/>
    <property type="match status" value="1"/>
</dbReference>
<evidence type="ECO:0000256" key="1">
    <source>
        <dbReference type="ARBA" id="ARBA00022741"/>
    </source>
</evidence>
<dbReference type="Pfam" id="PF00271">
    <property type="entry name" value="Helicase_C"/>
    <property type="match status" value="1"/>
</dbReference>
<organism evidence="12 13">
    <name type="scientific">Piscinibacterium candidicorallinum</name>
    <dbReference type="NCBI Taxonomy" id="1793872"/>
    <lineage>
        <taxon>Bacteria</taxon>
        <taxon>Pseudomonadati</taxon>
        <taxon>Pseudomonadota</taxon>
        <taxon>Betaproteobacteria</taxon>
        <taxon>Burkholderiales</taxon>
        <taxon>Piscinibacterium</taxon>
    </lineage>
</organism>
<dbReference type="Proteomes" id="UP001595556">
    <property type="component" value="Unassembled WGS sequence"/>
</dbReference>
<dbReference type="Pfam" id="PF00270">
    <property type="entry name" value="DEAD"/>
    <property type="match status" value="1"/>
</dbReference>
<comment type="similarity">
    <text evidence="5 7">Belongs to the DEAD box helicase family.</text>
</comment>
<comment type="caution">
    <text evidence="12">The sequence shown here is derived from an EMBL/GenBank/DDBJ whole genome shotgun (WGS) entry which is preliminary data.</text>
</comment>
<evidence type="ECO:0000259" key="11">
    <source>
        <dbReference type="PROSITE" id="PS51195"/>
    </source>
</evidence>
<dbReference type="PROSITE" id="PS51195">
    <property type="entry name" value="Q_MOTIF"/>
    <property type="match status" value="1"/>
</dbReference>
<dbReference type="PROSITE" id="PS00039">
    <property type="entry name" value="DEAD_ATP_HELICASE"/>
    <property type="match status" value="1"/>
</dbReference>
<keyword evidence="1 7" id="KW-0547">Nucleotide-binding</keyword>
<feature type="compositionally biased region" description="Basic and acidic residues" evidence="8">
    <location>
        <begin position="490"/>
        <end position="503"/>
    </location>
</feature>
<evidence type="ECO:0000256" key="4">
    <source>
        <dbReference type="ARBA" id="ARBA00022840"/>
    </source>
</evidence>
<dbReference type="PANTHER" id="PTHR47959:SF13">
    <property type="entry name" value="ATP-DEPENDENT RNA HELICASE RHLE"/>
    <property type="match status" value="1"/>
</dbReference>
<dbReference type="GO" id="GO:0004386">
    <property type="term" value="F:helicase activity"/>
    <property type="evidence" value="ECO:0007669"/>
    <property type="project" value="UniProtKB-KW"/>
</dbReference>
<dbReference type="EMBL" id="JBHRTI010000004">
    <property type="protein sequence ID" value="MFC3148122.1"/>
    <property type="molecule type" value="Genomic_DNA"/>
</dbReference>
<evidence type="ECO:0000256" key="7">
    <source>
        <dbReference type="RuleBase" id="RU000492"/>
    </source>
</evidence>
<name>A0ABV7H9R6_9BURK</name>
<dbReference type="SUPFAM" id="SSF52540">
    <property type="entry name" value="P-loop containing nucleoside triphosphate hydrolases"/>
    <property type="match status" value="1"/>
</dbReference>
<evidence type="ECO:0000256" key="6">
    <source>
        <dbReference type="PROSITE-ProRule" id="PRU00552"/>
    </source>
</evidence>
<dbReference type="PANTHER" id="PTHR47959">
    <property type="entry name" value="ATP-DEPENDENT RNA HELICASE RHLE-RELATED"/>
    <property type="match status" value="1"/>
</dbReference>
<evidence type="ECO:0000256" key="5">
    <source>
        <dbReference type="ARBA" id="ARBA00038437"/>
    </source>
</evidence>
<dbReference type="InterPro" id="IPR027417">
    <property type="entry name" value="P-loop_NTPase"/>
</dbReference>
<dbReference type="InterPro" id="IPR001650">
    <property type="entry name" value="Helicase_C-like"/>
</dbReference>
<feature type="domain" description="Helicase C-terminal" evidence="10">
    <location>
        <begin position="253"/>
        <end position="399"/>
    </location>
</feature>
<dbReference type="EC" id="3.6.4.-" evidence="12"/>
<evidence type="ECO:0000256" key="2">
    <source>
        <dbReference type="ARBA" id="ARBA00022801"/>
    </source>
</evidence>
<dbReference type="CDD" id="cd00268">
    <property type="entry name" value="DEADc"/>
    <property type="match status" value="1"/>
</dbReference>
<feature type="domain" description="Helicase ATP-binding" evidence="9">
    <location>
        <begin position="32"/>
        <end position="228"/>
    </location>
</feature>
<keyword evidence="13" id="KW-1185">Reference proteome</keyword>
<feature type="compositionally biased region" description="Basic and acidic residues" evidence="8">
    <location>
        <begin position="407"/>
        <end position="429"/>
    </location>
</feature>
<keyword evidence="3 7" id="KW-0347">Helicase</keyword>
<evidence type="ECO:0000259" key="10">
    <source>
        <dbReference type="PROSITE" id="PS51194"/>
    </source>
</evidence>
<dbReference type="InterPro" id="IPR014001">
    <property type="entry name" value="Helicase_ATP-bd"/>
</dbReference>
<dbReference type="PROSITE" id="PS51192">
    <property type="entry name" value="HELICASE_ATP_BIND_1"/>
    <property type="match status" value="1"/>
</dbReference>
<evidence type="ECO:0000313" key="12">
    <source>
        <dbReference type="EMBL" id="MFC3148122.1"/>
    </source>
</evidence>
<dbReference type="InterPro" id="IPR011545">
    <property type="entry name" value="DEAD/DEAH_box_helicase_dom"/>
</dbReference>
<dbReference type="InterPro" id="IPR044742">
    <property type="entry name" value="DEAD/DEAH_RhlB"/>
</dbReference>
<sequence>MSFKELGLAEPILRAIAAKGYENPTPIQAQAIPAVLSEGDVLAAAQTGTGKTAGFTLPMLHLLEQRRVARKPASPIDEVVAKGTKGARFPIRALILTPTRELAAQVAESVSTYGANLPLKAAVVFGGVGINPQIDKLRRGVDILIATPGRLLDLVNQRACDLSQVELLVLDEADRMLDMGFIPDVRRILKLLPEKIDGRRRQNLLFSATFSPEIKSLAGTFLHEPQTIEVSRNTTATLVTHTVHPVTKDAKRQMLSHLIKMHSWFQVLVFTRMKHGADRLVKALAEDGIEAMALHGNKSQNQRTRALAAFKSGELQVLVATDIAARGIDIAELPVVINYDLPQVAEDYVHRIGRTGRAGAEGLAVSLVEPEDGAMLREIERLINQPIPRAAVEGFEAPELPANGRPPAREQRGRGQRPQREPREARPARGDVNAPRAPRPPREAKSNEQPARPRNEPRRPRQPDTGAPVADWRDDREQVAAPRPVNTDGEGQREQAPRRERPARNKGQGGQGQQQARGQSQQGQGGQQNQGRGQRTERNERQPGANAWQPKVGDTRKRGKPEEIGTSTATGFVVGTGFGSTRGTDNGGGGRGRGGSWGGGRRDERRESTGNHWADRAGFKRA</sequence>
<dbReference type="Gene3D" id="3.40.50.300">
    <property type="entry name" value="P-loop containing nucleotide triphosphate hydrolases"/>
    <property type="match status" value="2"/>
</dbReference>
<dbReference type="SMART" id="SM00487">
    <property type="entry name" value="DEXDc"/>
    <property type="match status" value="1"/>
</dbReference>
<dbReference type="GO" id="GO:0016787">
    <property type="term" value="F:hydrolase activity"/>
    <property type="evidence" value="ECO:0007669"/>
    <property type="project" value="UniProtKB-KW"/>
</dbReference>
<keyword evidence="2 7" id="KW-0378">Hydrolase</keyword>
<feature type="compositionally biased region" description="Gly residues" evidence="8">
    <location>
        <begin position="574"/>
        <end position="599"/>
    </location>
</feature>
<dbReference type="InterPro" id="IPR050079">
    <property type="entry name" value="DEAD_box_RNA_helicase"/>
</dbReference>
<dbReference type="InterPro" id="IPR000629">
    <property type="entry name" value="RNA-helicase_DEAD-box_CS"/>
</dbReference>
<feature type="compositionally biased region" description="Low complexity" evidence="8">
    <location>
        <begin position="513"/>
        <end position="522"/>
    </location>
</feature>
<dbReference type="PROSITE" id="PS51194">
    <property type="entry name" value="HELICASE_CTER"/>
    <property type="match status" value="1"/>
</dbReference>
<feature type="compositionally biased region" description="Basic and acidic residues" evidence="8">
    <location>
        <begin position="553"/>
        <end position="563"/>
    </location>
</feature>
<proteinExistence type="inferred from homology"/>
<dbReference type="CDD" id="cd18787">
    <property type="entry name" value="SF2_C_DEAD"/>
    <property type="match status" value="1"/>
</dbReference>
<feature type="domain" description="DEAD-box RNA helicase Q" evidence="11">
    <location>
        <begin position="1"/>
        <end position="29"/>
    </location>
</feature>
<evidence type="ECO:0000256" key="8">
    <source>
        <dbReference type="SAM" id="MobiDB-lite"/>
    </source>
</evidence>
<keyword evidence="4 7" id="KW-0067">ATP-binding</keyword>
<reference evidence="13" key="1">
    <citation type="journal article" date="2019" name="Int. J. Syst. Evol. Microbiol.">
        <title>The Global Catalogue of Microorganisms (GCM) 10K type strain sequencing project: providing services to taxonomists for standard genome sequencing and annotation.</title>
        <authorList>
            <consortium name="The Broad Institute Genomics Platform"/>
            <consortium name="The Broad Institute Genome Sequencing Center for Infectious Disease"/>
            <person name="Wu L."/>
            <person name="Ma J."/>
        </authorList>
    </citation>
    <scope>NUCLEOTIDE SEQUENCE [LARGE SCALE GENOMIC DNA]</scope>
    <source>
        <strain evidence="13">KCTC 52168</strain>
    </source>
</reference>
<feature type="region of interest" description="Disordered" evidence="8">
    <location>
        <begin position="394"/>
        <end position="622"/>
    </location>
</feature>
<evidence type="ECO:0000256" key="3">
    <source>
        <dbReference type="ARBA" id="ARBA00022806"/>
    </source>
</evidence>
<feature type="compositionally biased region" description="Basic and acidic residues" evidence="8">
    <location>
        <begin position="600"/>
        <end position="622"/>
    </location>
</feature>
<gene>
    <name evidence="12" type="ORF">ACFOEN_10755</name>
</gene>
<accession>A0ABV7H9R6</accession>
<evidence type="ECO:0000313" key="13">
    <source>
        <dbReference type="Proteomes" id="UP001595556"/>
    </source>
</evidence>